<keyword evidence="3" id="KW-1185">Reference proteome</keyword>
<feature type="region of interest" description="Disordered" evidence="1">
    <location>
        <begin position="689"/>
        <end position="741"/>
    </location>
</feature>
<gene>
    <name evidence="2" type="ORF">CTAYLR_010219</name>
</gene>
<protein>
    <submittedName>
        <fullName evidence="2">Uncharacterized protein</fullName>
    </submittedName>
</protein>
<evidence type="ECO:0000313" key="2">
    <source>
        <dbReference type="EMBL" id="KAJ8598725.1"/>
    </source>
</evidence>
<sequence>MDYFKAAAAAAMMEADPYRRACAGDYDYAEGGAFDSRRYDVTHRRPPWPTAHYAPHPLPLVVNPSESLAPWLRPAEHWQQHHWRREYHQQPPCSSWSPPPRPAAAPGGARPEARRPPVESTPPNNNNNNNNKNDAPATLVVAAAPEKDKTKASSEDSRFDILAQFASECVAAEGTPPAAAPPLEEEEKKKNKKKKKKKLNQEIPRPTRVSVGTRLEVHTYPNNDDLQEPRWFPATVTSVTLLIDAAAGKQRTETEIVYDEEPSWVDKIVWPDEAKDVRLAPVDRLVDARPCDAEIDNMLEFFVLQLRAEYAEIVAAPEALVTDDDSAARCGPGRVAAYLEFDRELGDYEKRAGGGGPVVDVVASEALMLEFLTGKCARGDKWMPWHAALGTHERYLLSVVYHLPALETPRDKYVLGYAFSGSRNIDLFETLLRPLFEETASREDRALGRMVLVDPASAFERDGVLHRRYLDYRAEGKKLHTTSYSCHPPRGSSGEEFVYYVVDRTRRFVEIGHRAFDVIEDHVPSFPSFVDVDAANLRAILERTLMTHREIGPTMAKMFLVSTHLAYPALGILDSECTVGDGADAAFNFLFPTVSARSRADARATLLDKLYHHLHNHCTDLLPRLEHMLAWVTRRARKRFSPLISEEALRDKITFYDLQVNLCEWRKFRSTVDTTRALCSTAAAAANRLALPPRPEPPCHKKKRRSPSSPASTKKPATAGSGGGGGGNLRRRRHQQPPPPL</sequence>
<organism evidence="2 3">
    <name type="scientific">Chrysophaeum taylorii</name>
    <dbReference type="NCBI Taxonomy" id="2483200"/>
    <lineage>
        <taxon>Eukaryota</taxon>
        <taxon>Sar</taxon>
        <taxon>Stramenopiles</taxon>
        <taxon>Ochrophyta</taxon>
        <taxon>Pelagophyceae</taxon>
        <taxon>Pelagomonadales</taxon>
        <taxon>Pelagomonadaceae</taxon>
        <taxon>Chrysophaeum</taxon>
    </lineage>
</organism>
<feature type="region of interest" description="Disordered" evidence="1">
    <location>
        <begin position="83"/>
        <end position="134"/>
    </location>
</feature>
<dbReference type="Proteomes" id="UP001230188">
    <property type="component" value="Unassembled WGS sequence"/>
</dbReference>
<name>A0AAD7XJR7_9STRA</name>
<dbReference type="AlphaFoldDB" id="A0AAD7XJR7"/>
<evidence type="ECO:0000313" key="3">
    <source>
        <dbReference type="Proteomes" id="UP001230188"/>
    </source>
</evidence>
<proteinExistence type="predicted"/>
<evidence type="ECO:0000256" key="1">
    <source>
        <dbReference type="SAM" id="MobiDB-lite"/>
    </source>
</evidence>
<feature type="compositionally biased region" description="Low complexity" evidence="1">
    <location>
        <begin position="707"/>
        <end position="719"/>
    </location>
</feature>
<comment type="caution">
    <text evidence="2">The sequence shown here is derived from an EMBL/GenBank/DDBJ whole genome shotgun (WGS) entry which is preliminary data.</text>
</comment>
<dbReference type="EMBL" id="JAQMWT010000659">
    <property type="protein sequence ID" value="KAJ8598725.1"/>
    <property type="molecule type" value="Genomic_DNA"/>
</dbReference>
<feature type="region of interest" description="Disordered" evidence="1">
    <location>
        <begin position="172"/>
        <end position="204"/>
    </location>
</feature>
<reference evidence="2" key="1">
    <citation type="submission" date="2023-01" db="EMBL/GenBank/DDBJ databases">
        <title>Metagenome sequencing of chrysophaentin producing Chrysophaeum taylorii.</title>
        <authorList>
            <person name="Davison J."/>
            <person name="Bewley C."/>
        </authorList>
    </citation>
    <scope>NUCLEOTIDE SEQUENCE</scope>
    <source>
        <strain evidence="2">NIES-1699</strain>
    </source>
</reference>
<feature type="compositionally biased region" description="Low complexity" evidence="1">
    <location>
        <begin position="124"/>
        <end position="133"/>
    </location>
</feature>
<accession>A0AAD7XJR7</accession>